<protein>
    <recommendedName>
        <fullName evidence="4">Mannosylglycerate hydrolase MGH1-like glycoside hydrolase domain-containing protein</fullName>
    </recommendedName>
</protein>
<evidence type="ECO:0000256" key="3">
    <source>
        <dbReference type="ARBA" id="ARBA00023295"/>
    </source>
</evidence>
<dbReference type="InterPro" id="IPR008928">
    <property type="entry name" value="6-hairpin_glycosidase_sf"/>
</dbReference>
<dbReference type="InterPro" id="IPR012341">
    <property type="entry name" value="6hp_glycosidase-like_sf"/>
</dbReference>
<dbReference type="PANTHER" id="PTHR10412">
    <property type="entry name" value="MANNOSYL-OLIGOSACCHARIDE GLUCOSIDASE"/>
    <property type="match status" value="1"/>
</dbReference>
<dbReference type="InterPro" id="IPR054491">
    <property type="entry name" value="MGH1-like_GH"/>
</dbReference>
<evidence type="ECO:0000313" key="6">
    <source>
        <dbReference type="Proteomes" id="UP000178162"/>
    </source>
</evidence>
<dbReference type="SUPFAM" id="SSF48208">
    <property type="entry name" value="Six-hairpin glycosidases"/>
    <property type="match status" value="1"/>
</dbReference>
<evidence type="ECO:0000259" key="4">
    <source>
        <dbReference type="Pfam" id="PF22422"/>
    </source>
</evidence>
<dbReference type="PANTHER" id="PTHR10412:SF11">
    <property type="entry name" value="MANNOSYL-OLIGOSACCHARIDE GLUCOSIDASE"/>
    <property type="match status" value="1"/>
</dbReference>
<comment type="similarity">
    <text evidence="1">Belongs to the glycosyl hydrolase 63 family.</text>
</comment>
<dbReference type="GO" id="GO:0009311">
    <property type="term" value="P:oligosaccharide metabolic process"/>
    <property type="evidence" value="ECO:0007669"/>
    <property type="project" value="InterPro"/>
</dbReference>
<keyword evidence="2" id="KW-0378">Hydrolase</keyword>
<dbReference type="Gene3D" id="1.50.10.10">
    <property type="match status" value="1"/>
</dbReference>
<evidence type="ECO:0000256" key="2">
    <source>
        <dbReference type="ARBA" id="ARBA00022801"/>
    </source>
</evidence>
<keyword evidence="3" id="KW-0326">Glycosidase</keyword>
<feature type="domain" description="Mannosylglycerate hydrolase MGH1-like glycoside hydrolase" evidence="4">
    <location>
        <begin position="45"/>
        <end position="417"/>
    </location>
</feature>
<comment type="caution">
    <text evidence="5">The sequence shown here is derived from an EMBL/GenBank/DDBJ whole genome shotgun (WGS) entry which is preliminary data.</text>
</comment>
<reference evidence="5 6" key="1">
    <citation type="journal article" date="2016" name="Nat. Commun.">
        <title>Thousands of microbial genomes shed light on interconnected biogeochemical processes in an aquifer system.</title>
        <authorList>
            <person name="Anantharaman K."/>
            <person name="Brown C.T."/>
            <person name="Hug L.A."/>
            <person name="Sharon I."/>
            <person name="Castelle C.J."/>
            <person name="Probst A.J."/>
            <person name="Thomas B.C."/>
            <person name="Singh A."/>
            <person name="Wilkins M.J."/>
            <person name="Karaoz U."/>
            <person name="Brodie E.L."/>
            <person name="Williams K.H."/>
            <person name="Hubbard S.S."/>
            <person name="Banfield J.F."/>
        </authorList>
    </citation>
    <scope>NUCLEOTIDE SEQUENCE [LARGE SCALE GENOMIC DNA]</scope>
</reference>
<dbReference type="STRING" id="1802595.A2134_02630"/>
<dbReference type="EMBL" id="MHCR01000010">
    <property type="protein sequence ID" value="OGY25719.1"/>
    <property type="molecule type" value="Genomic_DNA"/>
</dbReference>
<evidence type="ECO:0000256" key="1">
    <source>
        <dbReference type="ARBA" id="ARBA00010833"/>
    </source>
</evidence>
<organism evidence="5 6">
    <name type="scientific">Candidatus Woykebacteria bacterium RBG_16_39_9b</name>
    <dbReference type="NCBI Taxonomy" id="1802595"/>
    <lineage>
        <taxon>Bacteria</taxon>
        <taxon>Candidatus Woykeibacteriota</taxon>
    </lineage>
</organism>
<dbReference type="AlphaFoldDB" id="A0A1G1WDF0"/>
<dbReference type="GO" id="GO:0006487">
    <property type="term" value="P:protein N-linked glycosylation"/>
    <property type="evidence" value="ECO:0007669"/>
    <property type="project" value="TreeGrafter"/>
</dbReference>
<proteinExistence type="inferred from homology"/>
<gene>
    <name evidence="5" type="ORF">A2134_02630</name>
</gene>
<dbReference type="InterPro" id="IPR004888">
    <property type="entry name" value="Glycoside_hydrolase_63"/>
</dbReference>
<dbReference type="GO" id="GO:0004573">
    <property type="term" value="F:Glc3Man9GlcNAc2 oligosaccharide glucosidase activity"/>
    <property type="evidence" value="ECO:0007669"/>
    <property type="project" value="InterPro"/>
</dbReference>
<evidence type="ECO:0000313" key="5">
    <source>
        <dbReference type="EMBL" id="OGY25719.1"/>
    </source>
</evidence>
<accession>A0A1G1WDF0</accession>
<name>A0A1G1WDF0_9BACT</name>
<dbReference type="Pfam" id="PF22422">
    <property type="entry name" value="MGH1-like_GH"/>
    <property type="match status" value="1"/>
</dbReference>
<dbReference type="Proteomes" id="UP000178162">
    <property type="component" value="Unassembled WGS sequence"/>
</dbReference>
<sequence>MKNTAISNKDLIDEAKRVLYGNLKIGYSKWVRSDYKYISPSTHHYTHQWFWDSCFHAIVLSHFDLELAKNEIRNLLKAQRLDGFVPHMVFWQHGIFGWREILRPLESSLSASPKTSQLIQPPLIAQAVEAIYREKKDQDFLYEVLPKLVAYYDWLSNERDPDNDGLISIVAPYESGMDQSPSYDPVLGVKGSSAIVASVLGRTVTFRNMIRGYNLDKIFEDDYFNVEDVLVNSIYIKNLEVLSKLLHETDNEQAARRFHLLYIKSKEVLIKKCYNKDDGFFYDLYGRNEKIAKVKTVKGLIPLILDLPKTIIDNLTKKHLFNAEEFNLPFAVPTVSRNEQAFSAAPVIVAKEPIIWRGPTWINTNWYIIKGLQRHGFEKEAERTIDKSVELIRLSGYREFFNPFTGEGYGAHNFGWSTLIVDMLLS</sequence>